<evidence type="ECO:0000313" key="3">
    <source>
        <dbReference type="Proteomes" id="UP000487268"/>
    </source>
</evidence>
<proteinExistence type="predicted"/>
<accession>A0A7K0C3M3</accession>
<comment type="caution">
    <text evidence="2">The sequence shown here is derived from an EMBL/GenBank/DDBJ whole genome shotgun (WGS) entry which is preliminary data.</text>
</comment>
<protein>
    <submittedName>
        <fullName evidence="2">Uncharacterized protein</fullName>
    </submittedName>
</protein>
<keyword evidence="1" id="KW-1133">Transmembrane helix</keyword>
<sequence length="118" mass="13039">MDSPLQPGIQEMIKALESQLGYTEKGSGYTKFGDWYSANVDDSHDFSNAAWCDMFLSWGAAQAGVTAQAGQFAYTPSRAAWFKKNKAWDTMPTPGALVLTALVLAAFLKHRLTRKETR</sequence>
<keyword evidence="3" id="KW-1185">Reference proteome</keyword>
<organism evidence="2 3">
    <name type="scientific">Actinomadura macrotermitis</name>
    <dbReference type="NCBI Taxonomy" id="2585200"/>
    <lineage>
        <taxon>Bacteria</taxon>
        <taxon>Bacillati</taxon>
        <taxon>Actinomycetota</taxon>
        <taxon>Actinomycetes</taxon>
        <taxon>Streptosporangiales</taxon>
        <taxon>Thermomonosporaceae</taxon>
        <taxon>Actinomadura</taxon>
    </lineage>
</organism>
<evidence type="ECO:0000256" key="1">
    <source>
        <dbReference type="SAM" id="Phobius"/>
    </source>
</evidence>
<evidence type="ECO:0000313" key="2">
    <source>
        <dbReference type="EMBL" id="MQY07692.1"/>
    </source>
</evidence>
<keyword evidence="1" id="KW-0812">Transmembrane</keyword>
<dbReference type="OrthoDB" id="5124837at2"/>
<dbReference type="RefSeq" id="WP_153538117.1">
    <property type="nucleotide sequence ID" value="NZ_WEGH01000004.1"/>
</dbReference>
<reference evidence="2 3" key="1">
    <citation type="submission" date="2019-10" db="EMBL/GenBank/DDBJ databases">
        <title>Actinomadura rubteroloni sp. nov. and Actinomadura macrotermitis sp. nov., isolated from the gut of fungus growing-termite Macrotermes natalensis.</title>
        <authorList>
            <person name="Benndorf R."/>
            <person name="Martin K."/>
            <person name="Kuefner M."/>
            <person name="De Beer W."/>
            <person name="Kaster A.-K."/>
            <person name="Vollmers J."/>
            <person name="Poulsen M."/>
            <person name="Beemelmanns C."/>
        </authorList>
    </citation>
    <scope>NUCLEOTIDE SEQUENCE [LARGE SCALE GENOMIC DNA]</scope>
    <source>
        <strain evidence="2 3">RB68</strain>
    </source>
</reference>
<dbReference type="Proteomes" id="UP000487268">
    <property type="component" value="Unassembled WGS sequence"/>
</dbReference>
<dbReference type="AlphaFoldDB" id="A0A7K0C3M3"/>
<gene>
    <name evidence="2" type="ORF">ACRB68_57940</name>
</gene>
<feature type="transmembrane region" description="Helical" evidence="1">
    <location>
        <begin position="91"/>
        <end position="108"/>
    </location>
</feature>
<keyword evidence="1" id="KW-0472">Membrane</keyword>
<name>A0A7K0C3M3_9ACTN</name>
<dbReference type="EMBL" id="WEGH01000004">
    <property type="protein sequence ID" value="MQY07692.1"/>
    <property type="molecule type" value="Genomic_DNA"/>
</dbReference>